<dbReference type="Gene3D" id="3.40.50.300">
    <property type="entry name" value="P-loop containing nucleotide triphosphate hydrolases"/>
    <property type="match status" value="1"/>
</dbReference>
<dbReference type="InterPro" id="IPR027417">
    <property type="entry name" value="P-loop_NTPase"/>
</dbReference>
<keyword evidence="2 8" id="KW-0436">Ligase</keyword>
<keyword evidence="7 8" id="KW-0460">Magnesium</keyword>
<dbReference type="RefSeq" id="WP_158351788.1">
    <property type="nucleotide sequence ID" value="NZ_CP032998.1"/>
</dbReference>
<dbReference type="PANTHER" id="PTHR43210:SF5">
    <property type="entry name" value="DETHIOBIOTIN SYNTHETASE"/>
    <property type="match status" value="1"/>
</dbReference>
<dbReference type="GO" id="GO:0005829">
    <property type="term" value="C:cytosol"/>
    <property type="evidence" value="ECO:0007669"/>
    <property type="project" value="TreeGrafter"/>
</dbReference>
<evidence type="ECO:0000256" key="8">
    <source>
        <dbReference type="HAMAP-Rule" id="MF_00336"/>
    </source>
</evidence>
<gene>
    <name evidence="8 9" type="primary">bioD</name>
    <name evidence="9" type="ORF">D9V79_00920</name>
</gene>
<comment type="similarity">
    <text evidence="8">Belongs to the dethiobiotin synthetase family.</text>
</comment>
<feature type="binding site" evidence="8">
    <location>
        <position position="42"/>
    </location>
    <ligand>
        <name>substrate</name>
    </ligand>
</feature>
<keyword evidence="5 8" id="KW-0093">Biotin biosynthesis</keyword>
<evidence type="ECO:0000313" key="10">
    <source>
        <dbReference type="Proteomes" id="UP000298636"/>
    </source>
</evidence>
<dbReference type="PANTHER" id="PTHR43210">
    <property type="entry name" value="DETHIOBIOTIN SYNTHETASE"/>
    <property type="match status" value="1"/>
</dbReference>
<evidence type="ECO:0000256" key="2">
    <source>
        <dbReference type="ARBA" id="ARBA00022598"/>
    </source>
</evidence>
<dbReference type="SUPFAM" id="SSF52540">
    <property type="entry name" value="P-loop containing nucleoside triphosphate hydrolases"/>
    <property type="match status" value="1"/>
</dbReference>
<feature type="binding site" evidence="8">
    <location>
        <position position="55"/>
    </location>
    <ligand>
        <name>ATP</name>
        <dbReference type="ChEBI" id="CHEBI:30616"/>
    </ligand>
</feature>
<dbReference type="FunFam" id="3.40.50.300:FF:000292">
    <property type="entry name" value="ATP-dependent dethiobiotin synthetase BioD"/>
    <property type="match status" value="1"/>
</dbReference>
<evidence type="ECO:0000313" key="9">
    <source>
        <dbReference type="EMBL" id="QCI26362.1"/>
    </source>
</evidence>
<organism evidence="9 10">
    <name type="scientific">Buchnera aphidicola</name>
    <name type="common">Stegophylla sp.</name>
    <dbReference type="NCBI Taxonomy" id="2315800"/>
    <lineage>
        <taxon>Bacteria</taxon>
        <taxon>Pseudomonadati</taxon>
        <taxon>Pseudomonadota</taxon>
        <taxon>Gammaproteobacteria</taxon>
        <taxon>Enterobacterales</taxon>
        <taxon>Erwiniaceae</taxon>
        <taxon>Buchnera</taxon>
    </lineage>
</organism>
<dbReference type="GO" id="GO:0009102">
    <property type="term" value="P:biotin biosynthetic process"/>
    <property type="evidence" value="ECO:0007669"/>
    <property type="project" value="UniProtKB-UniRule"/>
</dbReference>
<feature type="active site" evidence="8">
    <location>
        <position position="38"/>
    </location>
</feature>
<dbReference type="UniPathway" id="UPA00078">
    <property type="reaction ID" value="UER00161"/>
</dbReference>
<comment type="pathway">
    <text evidence="8">Cofactor biosynthesis; biotin biosynthesis; biotin from 7,8-diaminononanoate: step 1/2.</text>
</comment>
<sequence length="223" mass="25206">MNTQWFLTGTDTNIGKTITAIILLKKAANQGFKTAGYKPIASGSIKTIHGLKNNDTLLLKKNSTVNLSYQQINPFFFPHAGPPHIFNTKKKKINFNDLDHGLNIINQHANWIIIEGIGGWYTPISQCTFLSDWIKYKQIPVILVVGLKLGCINHAILTGKEIIQSNLKFSGWIANYISDKEKYGLDYINIIQKYIPVPFLGTIPYIYDMNNISEQKIILKLPE</sequence>
<comment type="function">
    <text evidence="8">Catalyzes a mechanistically unusual reaction, the ATP-dependent insertion of CO2 between the N7 and N8 nitrogen atoms of 7,8-diaminopelargonic acid (DAPA, also called 7,8-diammoniononanoate) to form a ureido ring.</text>
</comment>
<accession>A0A4D6YB87</accession>
<feature type="binding site" evidence="8">
    <location>
        <position position="55"/>
    </location>
    <ligand>
        <name>Mg(2+)</name>
        <dbReference type="ChEBI" id="CHEBI:18420"/>
    </ligand>
</feature>
<feature type="binding site" evidence="8">
    <location>
        <begin position="13"/>
        <end position="18"/>
    </location>
    <ligand>
        <name>ATP</name>
        <dbReference type="ChEBI" id="CHEBI:30616"/>
    </ligand>
</feature>
<dbReference type="OrthoDB" id="9802097at2"/>
<protein>
    <recommendedName>
        <fullName evidence="8">ATP-dependent dethiobiotin synthetase BioD</fullName>
        <ecNumber evidence="8">6.3.3.3</ecNumber>
    </recommendedName>
    <alternativeName>
        <fullName evidence="8">DTB synthetase</fullName>
        <shortName evidence="8">DTBS</shortName>
    </alternativeName>
    <alternativeName>
        <fullName evidence="8">Dethiobiotin synthase</fullName>
    </alternativeName>
</protein>
<evidence type="ECO:0000256" key="4">
    <source>
        <dbReference type="ARBA" id="ARBA00022741"/>
    </source>
</evidence>
<keyword evidence="4 8" id="KW-0547">Nucleotide-binding</keyword>
<dbReference type="EC" id="6.3.3.3" evidence="8"/>
<reference evidence="9 10" key="1">
    <citation type="submission" date="2018-10" db="EMBL/GenBank/DDBJ databases">
        <title>Comparative functional genomics of the obligate endosymbiont Buchnera aphidicola.</title>
        <authorList>
            <person name="Chong R.A."/>
        </authorList>
    </citation>
    <scope>NUCLEOTIDE SEQUENCE [LARGE SCALE GENOMIC DNA]</scope>
    <source>
        <strain evidence="9 10">Ssp</strain>
    </source>
</reference>
<keyword evidence="1 8" id="KW-0963">Cytoplasm</keyword>
<feature type="binding site" evidence="8">
    <location>
        <position position="17"/>
    </location>
    <ligand>
        <name>Mg(2+)</name>
        <dbReference type="ChEBI" id="CHEBI:18420"/>
    </ligand>
</feature>
<keyword evidence="10" id="KW-1185">Reference proteome</keyword>
<dbReference type="GO" id="GO:0042803">
    <property type="term" value="F:protein homodimerization activity"/>
    <property type="evidence" value="ECO:0007669"/>
    <property type="project" value="UniProtKB-ARBA"/>
</dbReference>
<dbReference type="GO" id="GO:0000287">
    <property type="term" value="F:magnesium ion binding"/>
    <property type="evidence" value="ECO:0007669"/>
    <property type="project" value="UniProtKB-UniRule"/>
</dbReference>
<proteinExistence type="inferred from homology"/>
<keyword evidence="6 8" id="KW-0067">ATP-binding</keyword>
<dbReference type="HAMAP" id="MF_00336">
    <property type="entry name" value="BioD"/>
    <property type="match status" value="1"/>
</dbReference>
<name>A0A4D6YB87_9GAMM</name>
<dbReference type="NCBIfam" id="TIGR00347">
    <property type="entry name" value="bioD"/>
    <property type="match status" value="1"/>
</dbReference>
<dbReference type="Pfam" id="PF13500">
    <property type="entry name" value="AAA_26"/>
    <property type="match status" value="1"/>
</dbReference>
<evidence type="ECO:0000256" key="3">
    <source>
        <dbReference type="ARBA" id="ARBA00022723"/>
    </source>
</evidence>
<dbReference type="Proteomes" id="UP000298636">
    <property type="component" value="Chromosome"/>
</dbReference>
<comment type="caution">
    <text evidence="8">Lacks conserved residue(s) required for the propagation of feature annotation.</text>
</comment>
<dbReference type="PIRSF" id="PIRSF006755">
    <property type="entry name" value="DTB_synth"/>
    <property type="match status" value="1"/>
</dbReference>
<dbReference type="EMBL" id="CP032998">
    <property type="protein sequence ID" value="QCI26362.1"/>
    <property type="molecule type" value="Genomic_DNA"/>
</dbReference>
<dbReference type="InterPro" id="IPR004472">
    <property type="entry name" value="DTB_synth_BioD"/>
</dbReference>
<dbReference type="AlphaFoldDB" id="A0A4D6YB87"/>
<comment type="catalytic activity">
    <reaction evidence="8">
        <text>(7R,8S)-7,8-diammoniononanoate + CO2 + ATP = (4R,5S)-dethiobiotin + ADP + phosphate + 3 H(+)</text>
        <dbReference type="Rhea" id="RHEA:15805"/>
        <dbReference type="ChEBI" id="CHEBI:15378"/>
        <dbReference type="ChEBI" id="CHEBI:16526"/>
        <dbReference type="ChEBI" id="CHEBI:30616"/>
        <dbReference type="ChEBI" id="CHEBI:43474"/>
        <dbReference type="ChEBI" id="CHEBI:149469"/>
        <dbReference type="ChEBI" id="CHEBI:149473"/>
        <dbReference type="ChEBI" id="CHEBI:456216"/>
        <dbReference type="EC" id="6.3.3.3"/>
    </reaction>
</comment>
<comment type="subcellular location">
    <subcellularLocation>
        <location evidence="8">Cytoplasm</location>
    </subcellularLocation>
</comment>
<feature type="binding site" evidence="8">
    <location>
        <begin position="115"/>
        <end position="118"/>
    </location>
    <ligand>
        <name>ATP</name>
        <dbReference type="ChEBI" id="CHEBI:30616"/>
    </ligand>
</feature>
<comment type="subunit">
    <text evidence="8">Homodimer.</text>
</comment>
<evidence type="ECO:0000256" key="7">
    <source>
        <dbReference type="ARBA" id="ARBA00022842"/>
    </source>
</evidence>
<dbReference type="GO" id="GO:0004141">
    <property type="term" value="F:dethiobiotin synthase activity"/>
    <property type="evidence" value="ECO:0007669"/>
    <property type="project" value="UniProtKB-UniRule"/>
</dbReference>
<dbReference type="CDD" id="cd03109">
    <property type="entry name" value="DTBS"/>
    <property type="match status" value="1"/>
</dbReference>
<feature type="binding site" evidence="8">
    <location>
        <begin position="204"/>
        <end position="206"/>
    </location>
    <ligand>
        <name>ATP</name>
        <dbReference type="ChEBI" id="CHEBI:30616"/>
    </ligand>
</feature>
<keyword evidence="3 8" id="KW-0479">Metal-binding</keyword>
<feature type="binding site" evidence="8">
    <location>
        <position position="115"/>
    </location>
    <ligand>
        <name>Mg(2+)</name>
        <dbReference type="ChEBI" id="CHEBI:18420"/>
    </ligand>
</feature>
<evidence type="ECO:0000256" key="1">
    <source>
        <dbReference type="ARBA" id="ARBA00022490"/>
    </source>
</evidence>
<comment type="cofactor">
    <cofactor evidence="8">
        <name>Mg(2+)</name>
        <dbReference type="ChEBI" id="CHEBI:18420"/>
    </cofactor>
</comment>
<evidence type="ECO:0000256" key="5">
    <source>
        <dbReference type="ARBA" id="ARBA00022756"/>
    </source>
</evidence>
<dbReference type="GO" id="GO:0005524">
    <property type="term" value="F:ATP binding"/>
    <property type="evidence" value="ECO:0007669"/>
    <property type="project" value="UniProtKB-UniRule"/>
</dbReference>
<evidence type="ECO:0000256" key="6">
    <source>
        <dbReference type="ARBA" id="ARBA00022840"/>
    </source>
</evidence>